<evidence type="ECO:0000313" key="2">
    <source>
        <dbReference type="Proteomes" id="UP000183208"/>
    </source>
</evidence>
<dbReference type="EMBL" id="FNTI01000001">
    <property type="protein sequence ID" value="SEE51229.1"/>
    <property type="molecule type" value="Genomic_DNA"/>
</dbReference>
<sequence length="74" mass="8296">MRFTCKFLNPDTDERKSIVTSLTAAECRSIESLRKHKGDDTAEVTAEACALRRAYSEVPDGFRHVEPPTLVISQ</sequence>
<accession>A0A1M7JF97</accession>
<dbReference type="OrthoDB" id="9909866at2"/>
<dbReference type="Proteomes" id="UP000183208">
    <property type="component" value="Unassembled WGS sequence"/>
</dbReference>
<dbReference type="RefSeq" id="WP_074830489.1">
    <property type="nucleotide sequence ID" value="NZ_FNTI01000001.1"/>
</dbReference>
<name>A0A1M7JF97_9BRAD</name>
<organism evidence="1 2">
    <name type="scientific">Bradyrhizobium lablabi</name>
    <dbReference type="NCBI Taxonomy" id="722472"/>
    <lineage>
        <taxon>Bacteria</taxon>
        <taxon>Pseudomonadati</taxon>
        <taxon>Pseudomonadota</taxon>
        <taxon>Alphaproteobacteria</taxon>
        <taxon>Hyphomicrobiales</taxon>
        <taxon>Nitrobacteraceae</taxon>
        <taxon>Bradyrhizobium</taxon>
    </lineage>
</organism>
<evidence type="ECO:0000313" key="1">
    <source>
        <dbReference type="EMBL" id="SEE51229.1"/>
    </source>
</evidence>
<proteinExistence type="predicted"/>
<gene>
    <name evidence="1" type="ORF">SAMN05444171_7799</name>
</gene>
<protein>
    <submittedName>
        <fullName evidence="1">Uncharacterized protein</fullName>
    </submittedName>
</protein>
<dbReference type="AlphaFoldDB" id="A0A1M7JF97"/>
<reference evidence="1 2" key="1">
    <citation type="submission" date="2016-10" db="EMBL/GenBank/DDBJ databases">
        <authorList>
            <person name="de Groot N.N."/>
        </authorList>
    </citation>
    <scope>NUCLEOTIDE SEQUENCE [LARGE SCALE GENOMIC DNA]</scope>
    <source>
        <strain evidence="1 2">GAS522</strain>
    </source>
</reference>